<gene>
    <name evidence="2" type="ORF">AUC69_08075</name>
</gene>
<name>A0A1E3W1A6_9HYPH</name>
<protein>
    <submittedName>
        <fullName evidence="2">Uncharacterized protein</fullName>
    </submittedName>
</protein>
<evidence type="ECO:0000313" key="3">
    <source>
        <dbReference type="Proteomes" id="UP000094472"/>
    </source>
</evidence>
<dbReference type="EMBL" id="LPWF01000016">
    <property type="protein sequence ID" value="ODR99587.1"/>
    <property type="molecule type" value="Genomic_DNA"/>
</dbReference>
<evidence type="ECO:0000256" key="1">
    <source>
        <dbReference type="SAM" id="MobiDB-lite"/>
    </source>
</evidence>
<dbReference type="AlphaFoldDB" id="A0A1E3W1A6"/>
<dbReference type="STRING" id="1774969.AUC69_08075"/>
<dbReference type="OrthoDB" id="7917007at2"/>
<reference evidence="2 3" key="1">
    <citation type="journal article" date="2016" name="Environ. Microbiol.">
        <title>New Methyloceanibacter diversity from North Sea sediments includes methanotroph containing solely the soluble methane monooxygenase.</title>
        <authorList>
            <person name="Vekeman B."/>
            <person name="Kerckhof F.M."/>
            <person name="Cremers G."/>
            <person name="de Vos P."/>
            <person name="Vandamme P."/>
            <person name="Boon N."/>
            <person name="Op den Camp H.J."/>
            <person name="Heylen K."/>
        </authorList>
    </citation>
    <scope>NUCLEOTIDE SEQUENCE [LARGE SCALE GENOMIC DNA]</scope>
    <source>
        <strain evidence="2 3">R-67175</strain>
    </source>
</reference>
<sequence>MRRLRALLWGKVAEAKLRDLDRAIKAFDPNQPRVPAGNPDGGQWTDGSGDGASSGGSDEDRGSSSNRQPSNVVLASFTPGSDDEPPRVPKERPLTSRARTRVYKELASWIARGVVKEVVGRRVTALLTILDEAGWLEPAIDSIRTFADPPKSLEELQQDVYTPAPGYDVHHVVEQTSALRDGFPPSRVNAPENLVRVPRLKHWMVTGWYMIPNEDYGWMPPRQYLRGKAWEERVRVGHEALMEAGVLKP</sequence>
<comment type="caution">
    <text evidence="2">The sequence shown here is derived from an EMBL/GenBank/DDBJ whole genome shotgun (WGS) entry which is preliminary data.</text>
</comment>
<evidence type="ECO:0000313" key="2">
    <source>
        <dbReference type="EMBL" id="ODR99587.1"/>
    </source>
</evidence>
<dbReference type="RefSeq" id="WP_083239096.1">
    <property type="nucleotide sequence ID" value="NZ_LPWF01000016.1"/>
</dbReference>
<dbReference type="Proteomes" id="UP000094472">
    <property type="component" value="Unassembled WGS sequence"/>
</dbReference>
<feature type="compositionally biased region" description="Basic and acidic residues" evidence="1">
    <location>
        <begin position="84"/>
        <end position="94"/>
    </location>
</feature>
<organism evidence="2 3">
    <name type="scientific">Methyloceanibacter superfactus</name>
    <dbReference type="NCBI Taxonomy" id="1774969"/>
    <lineage>
        <taxon>Bacteria</taxon>
        <taxon>Pseudomonadati</taxon>
        <taxon>Pseudomonadota</taxon>
        <taxon>Alphaproteobacteria</taxon>
        <taxon>Hyphomicrobiales</taxon>
        <taxon>Hyphomicrobiaceae</taxon>
        <taxon>Methyloceanibacter</taxon>
    </lineage>
</organism>
<feature type="region of interest" description="Disordered" evidence="1">
    <location>
        <begin position="26"/>
        <end position="96"/>
    </location>
</feature>
<accession>A0A1E3W1A6</accession>
<keyword evidence="3" id="KW-1185">Reference proteome</keyword>
<proteinExistence type="predicted"/>